<feature type="region of interest" description="Disordered" evidence="2">
    <location>
        <begin position="1"/>
        <end position="65"/>
    </location>
</feature>
<dbReference type="InterPro" id="IPR054256">
    <property type="entry name" value="DUF6987"/>
</dbReference>
<dbReference type="GO" id="GO:0016491">
    <property type="term" value="F:oxidoreductase activity"/>
    <property type="evidence" value="ECO:0007669"/>
    <property type="project" value="UniProtKB-KW"/>
</dbReference>
<evidence type="ECO:0000313" key="4">
    <source>
        <dbReference type="EMBL" id="KAK7060918.1"/>
    </source>
</evidence>
<evidence type="ECO:0000256" key="2">
    <source>
        <dbReference type="SAM" id="MobiDB-lite"/>
    </source>
</evidence>
<dbReference type="PANTHER" id="PTHR35870">
    <property type="entry name" value="PROTEIN, PUTATIVE (AFU_ORTHOLOGUE AFUA_5G03330)-RELATED"/>
    <property type="match status" value="1"/>
</dbReference>
<feature type="compositionally biased region" description="Polar residues" evidence="2">
    <location>
        <begin position="17"/>
        <end position="26"/>
    </location>
</feature>
<organism evidence="4 5">
    <name type="scientific">Paramarasmius palmivorus</name>
    <dbReference type="NCBI Taxonomy" id="297713"/>
    <lineage>
        <taxon>Eukaryota</taxon>
        <taxon>Fungi</taxon>
        <taxon>Dikarya</taxon>
        <taxon>Basidiomycota</taxon>
        <taxon>Agaricomycotina</taxon>
        <taxon>Agaricomycetes</taxon>
        <taxon>Agaricomycetidae</taxon>
        <taxon>Agaricales</taxon>
        <taxon>Marasmiineae</taxon>
        <taxon>Marasmiaceae</taxon>
        <taxon>Paramarasmius</taxon>
    </lineage>
</organism>
<dbReference type="AlphaFoldDB" id="A0AAW0E6J6"/>
<dbReference type="Pfam" id="PF22485">
    <property type="entry name" value="DUF6987"/>
    <property type="match status" value="1"/>
</dbReference>
<accession>A0AAW0E6J6</accession>
<feature type="region of interest" description="Disordered" evidence="2">
    <location>
        <begin position="692"/>
        <end position="716"/>
    </location>
</feature>
<dbReference type="Proteomes" id="UP001383192">
    <property type="component" value="Unassembled WGS sequence"/>
</dbReference>
<dbReference type="PANTHER" id="PTHR35870:SF1">
    <property type="entry name" value="PROTEIN, PUTATIVE (AFU_ORTHOLOGUE AFUA_5G03330)-RELATED"/>
    <property type="match status" value="1"/>
</dbReference>
<protein>
    <recommendedName>
        <fullName evidence="3">DUF6987 domain-containing protein</fullName>
    </recommendedName>
</protein>
<comment type="caution">
    <text evidence="4">The sequence shown here is derived from an EMBL/GenBank/DDBJ whole genome shotgun (WGS) entry which is preliminary data.</text>
</comment>
<reference evidence="4 5" key="1">
    <citation type="submission" date="2024-01" db="EMBL/GenBank/DDBJ databases">
        <title>A draft genome for a cacao thread blight-causing isolate of Paramarasmius palmivorus.</title>
        <authorList>
            <person name="Baruah I.K."/>
            <person name="Bukari Y."/>
            <person name="Amoako-Attah I."/>
            <person name="Meinhardt L.W."/>
            <person name="Bailey B.A."/>
            <person name="Cohen S.P."/>
        </authorList>
    </citation>
    <scope>NUCLEOTIDE SEQUENCE [LARGE SCALE GENOMIC DNA]</scope>
    <source>
        <strain evidence="4 5">GH-12</strain>
    </source>
</reference>
<feature type="domain" description="DUF6987" evidence="3">
    <location>
        <begin position="56"/>
        <end position="242"/>
    </location>
</feature>
<dbReference type="InterPro" id="IPR025337">
    <property type="entry name" value="Questin_oxidase-like"/>
</dbReference>
<gene>
    <name evidence="4" type="ORF">VNI00_000651</name>
</gene>
<proteinExistence type="predicted"/>
<evidence type="ECO:0000256" key="1">
    <source>
        <dbReference type="ARBA" id="ARBA00023002"/>
    </source>
</evidence>
<sequence length="822" mass="91461">MTSRQQQDIQLGDDRTQFQTADVSPSNSPPPIPRTQQQMDDGLSSLGKGSQAGDPRSDEQKKKDAELAERLSGLIEDANSRVLPLCRMIRKHIETMDSKKEDDRDERELVEQVKPLLIQAEKILNETQGTIKGADPDNRLSRKAQNHQQTHTATPEEQRLAAALKVMAEEVGGTIEWAKNKLDAYPKAKKDLGPLLDALGAPLTQIISGVCLLLGGVLNLVGKILSGLGLDSLLKGIYTALVMALEHEVVVEARPYHFGNEHSEFARLSVRTLGTFELEQAFLFKQQDFIDILTYGLQTDHPTSDKTPLKDRDNMTQDFDLWPNPALPPSQFSPVRLPGTSPESTKTLREVLRKNHEQWHCFYDELGRHNHISHHTLAVWALGAHQDVVRMGYDKNEHLQQPKGESPGVITKENWKDSLGDRRHYSSYIAFFTSVVKEIGSARAVEQYVLSHEANFGSKNKEGKTPEMLSRLQAGIMHAHIHVGYGAEFGLPGMVVEGLAEAAVSEPDSTDVIPATLWDEAQNTSSLSAKLSSVLSLGGSTASAETKENVTALDILNLIITDTSIQPQSMGLETMYADVQRTCGAKIAEHVNKWSFSPSQPSKEEIQSKIEELHFALTLMYAVPGYKGAEEGQFNADFLSCHFVTSGIFAPSLVTYLSPINQVRLLKGFFGACLSWYVSIGKPRLDLRPLFGDEELGHPRPPEEEEVKKRAHRHTLPRPENPNPWTWILREAIVNPDDHVPKCQRALAHYANLYGAREKASFSLKADAEQSGIKGIEELDGTLFLRAAALTQQRLGRDREEVPKLQIYWDRRGYMGGGDDSY</sequence>
<dbReference type="Pfam" id="PF14027">
    <property type="entry name" value="Questin_oxidase"/>
    <property type="match status" value="1"/>
</dbReference>
<keyword evidence="1" id="KW-0560">Oxidoreductase</keyword>
<evidence type="ECO:0000313" key="5">
    <source>
        <dbReference type="Proteomes" id="UP001383192"/>
    </source>
</evidence>
<evidence type="ECO:0000259" key="3">
    <source>
        <dbReference type="Pfam" id="PF22485"/>
    </source>
</evidence>
<dbReference type="EMBL" id="JAYKXP010000002">
    <property type="protein sequence ID" value="KAK7060918.1"/>
    <property type="molecule type" value="Genomic_DNA"/>
</dbReference>
<feature type="compositionally biased region" description="Basic and acidic residues" evidence="2">
    <location>
        <begin position="695"/>
        <end position="708"/>
    </location>
</feature>
<name>A0AAW0E6J6_9AGAR</name>
<keyword evidence="5" id="KW-1185">Reference proteome</keyword>
<feature type="compositionally biased region" description="Basic and acidic residues" evidence="2">
    <location>
        <begin position="55"/>
        <end position="65"/>
    </location>
</feature>